<dbReference type="STRING" id="398580.Dshi_0495"/>
<dbReference type="AlphaFoldDB" id="A8LNT5"/>
<dbReference type="Proteomes" id="UP000006833">
    <property type="component" value="Chromosome"/>
</dbReference>
<dbReference type="HOGENOM" id="CLU_1872137_0_0_5"/>
<evidence type="ECO:0000313" key="1">
    <source>
        <dbReference type="EMBL" id="ABV92243.1"/>
    </source>
</evidence>
<reference evidence="2" key="1">
    <citation type="journal article" date="2010" name="ISME J.">
        <title>The complete genome sequence of the algal symbiont Dinoroseobacter shibae: a hitchhiker's guide to life in the sea.</title>
        <authorList>
            <person name="Wagner-Dobler I."/>
            <person name="Ballhausen B."/>
            <person name="Berger M."/>
            <person name="Brinkhoff T."/>
            <person name="Buchholz I."/>
            <person name="Bunk B."/>
            <person name="Cypionka H."/>
            <person name="Daniel R."/>
            <person name="Drepper T."/>
            <person name="Gerdts G."/>
            <person name="Hahnke S."/>
            <person name="Han C."/>
            <person name="Jahn D."/>
            <person name="Kalhoefer D."/>
            <person name="Kiss H."/>
            <person name="Klenk H.P."/>
            <person name="Kyrpides N."/>
            <person name="Liebl W."/>
            <person name="Liesegang H."/>
            <person name="Meincke L."/>
            <person name="Pati A."/>
            <person name="Petersen J."/>
            <person name="Piekarski T."/>
            <person name="Pommerenke C."/>
            <person name="Pradella S."/>
            <person name="Pukall R."/>
            <person name="Rabus R."/>
            <person name="Stackebrandt E."/>
            <person name="Thole S."/>
            <person name="Thompson L."/>
            <person name="Tielen P."/>
            <person name="Tomasch J."/>
            <person name="von Jan M."/>
            <person name="Wanphrut N."/>
            <person name="Wichels A."/>
            <person name="Zech H."/>
            <person name="Simon M."/>
        </authorList>
    </citation>
    <scope>NUCLEOTIDE SEQUENCE [LARGE SCALE GENOMIC DNA]</scope>
    <source>
        <strain evidence="2">DSM 16493 / NCIMB 14021 / DFL 12</strain>
    </source>
</reference>
<keyword evidence="2" id="KW-1185">Reference proteome</keyword>
<dbReference type="eggNOG" id="COG1629">
    <property type="taxonomic scope" value="Bacteria"/>
</dbReference>
<name>A8LNT5_DINSH</name>
<evidence type="ECO:0000313" key="2">
    <source>
        <dbReference type="Proteomes" id="UP000006833"/>
    </source>
</evidence>
<accession>A8LNT5</accession>
<organism evidence="1 2">
    <name type="scientific">Dinoroseobacter shibae (strain DSM 16493 / NCIMB 14021 / DFL 12)</name>
    <dbReference type="NCBI Taxonomy" id="398580"/>
    <lineage>
        <taxon>Bacteria</taxon>
        <taxon>Pseudomonadati</taxon>
        <taxon>Pseudomonadota</taxon>
        <taxon>Alphaproteobacteria</taxon>
        <taxon>Rhodobacterales</taxon>
        <taxon>Roseobacteraceae</taxon>
        <taxon>Dinoroseobacter</taxon>
    </lineage>
</organism>
<dbReference type="OrthoDB" id="9760333at2"/>
<gene>
    <name evidence="1" type="ordered locus">Dshi_0495</name>
</gene>
<dbReference type="EMBL" id="CP000830">
    <property type="protein sequence ID" value="ABV92243.1"/>
    <property type="molecule type" value="Genomic_DNA"/>
</dbReference>
<dbReference type="KEGG" id="dsh:Dshi_0495"/>
<protein>
    <submittedName>
        <fullName evidence="1">Uncharacterized protein</fullName>
    </submittedName>
</protein>
<dbReference type="RefSeq" id="WP_012177173.1">
    <property type="nucleotide sequence ID" value="NC_009952.1"/>
</dbReference>
<sequence length="136" mass="14462">MLLLRPLTATVVEALMPTLALGQSATPGTTIELEPIVIDGTSGALATAEERQRDTPGGTDLLRAETYRDKATVTLSDVLDGAPGVVVQDFFGGFDQPASRSAPRPRDRILSRWRSVPAGWSAAERSCRFLGVGPID</sequence>
<proteinExistence type="predicted"/>
<dbReference type="SUPFAM" id="SSF56935">
    <property type="entry name" value="Porins"/>
    <property type="match status" value="1"/>
</dbReference>